<evidence type="ECO:0000313" key="2">
    <source>
        <dbReference type="Proteomes" id="UP000247569"/>
    </source>
</evidence>
<dbReference type="EMBL" id="QJKF01000019">
    <property type="protein sequence ID" value="PXX56560.1"/>
    <property type="molecule type" value="Genomic_DNA"/>
</dbReference>
<dbReference type="Pfam" id="PF06013">
    <property type="entry name" value="WXG100"/>
    <property type="match status" value="1"/>
</dbReference>
<dbReference type="RefSeq" id="WP_040733863.1">
    <property type="nucleotide sequence ID" value="NZ_QJKF01000019.1"/>
</dbReference>
<dbReference type="Gene3D" id="1.10.287.1060">
    <property type="entry name" value="ESAT-6-like"/>
    <property type="match status" value="1"/>
</dbReference>
<organism evidence="1 2">
    <name type="scientific">Nocardia tenerifensis</name>
    <dbReference type="NCBI Taxonomy" id="228006"/>
    <lineage>
        <taxon>Bacteria</taxon>
        <taxon>Bacillati</taxon>
        <taxon>Actinomycetota</taxon>
        <taxon>Actinomycetes</taxon>
        <taxon>Mycobacteriales</taxon>
        <taxon>Nocardiaceae</taxon>
        <taxon>Nocardia</taxon>
    </lineage>
</organism>
<accession>A0A318K3I5</accession>
<dbReference type="Proteomes" id="UP000247569">
    <property type="component" value="Unassembled WGS sequence"/>
</dbReference>
<dbReference type="InterPro" id="IPR010310">
    <property type="entry name" value="T7SS_ESAT-6-like"/>
</dbReference>
<dbReference type="SUPFAM" id="SSF140453">
    <property type="entry name" value="EsxAB dimer-like"/>
    <property type="match status" value="1"/>
</dbReference>
<name>A0A318K3I5_9NOCA</name>
<reference evidence="1 2" key="1">
    <citation type="submission" date="2018-05" db="EMBL/GenBank/DDBJ databases">
        <title>Genomic Encyclopedia of Type Strains, Phase IV (KMG-IV): sequencing the most valuable type-strain genomes for metagenomic binning, comparative biology and taxonomic classification.</title>
        <authorList>
            <person name="Goeker M."/>
        </authorList>
    </citation>
    <scope>NUCLEOTIDE SEQUENCE [LARGE SCALE GENOMIC DNA]</scope>
    <source>
        <strain evidence="1 2">DSM 44704</strain>
    </source>
</reference>
<dbReference type="InterPro" id="IPR036689">
    <property type="entry name" value="ESAT-6-like_sf"/>
</dbReference>
<sequence length="97" mass="10867">MAHRYDLTEMDRFVTDLDGHIQRLEDMRAAVGQSAAEIKPHFIGAGGDGFDTAHADWQAEWGGHLDQLRALRKQVHAAKANYAEAERLNREMFGFAG</sequence>
<dbReference type="OrthoDB" id="4571447at2"/>
<gene>
    <name evidence="1" type="ORF">DFR70_119112</name>
</gene>
<protein>
    <submittedName>
        <fullName evidence="1">Uncharacterized protein YukE</fullName>
    </submittedName>
</protein>
<dbReference type="AlphaFoldDB" id="A0A318K3I5"/>
<proteinExistence type="predicted"/>
<comment type="caution">
    <text evidence="1">The sequence shown here is derived from an EMBL/GenBank/DDBJ whole genome shotgun (WGS) entry which is preliminary data.</text>
</comment>
<keyword evidence="2" id="KW-1185">Reference proteome</keyword>
<evidence type="ECO:0000313" key="1">
    <source>
        <dbReference type="EMBL" id="PXX56560.1"/>
    </source>
</evidence>